<sequence>MVQVTLNEAADILDVGRTAVVHYLESGRLKAVGRIGRTTLLERADVLALKGEPLRRGRSWSPRIAWAAIALLSGQRVDWLGADELSRIKRRLTGYDVEAVRHLARHRAITFSFDAPENVRGHLESLALVTGETSLQDAEVARSFGLAGGRGGRLDGYVTAAQARPIAGALGLAEVHRGNVTLRETTIEQPFAAGRTPIAAVALDLMDSPDTRLASAGRQKMKELLGG</sequence>
<organism evidence="2 3">
    <name type="scientific">Tersicoccus solisilvae</name>
    <dbReference type="NCBI Taxonomy" id="1882339"/>
    <lineage>
        <taxon>Bacteria</taxon>
        <taxon>Bacillati</taxon>
        <taxon>Actinomycetota</taxon>
        <taxon>Actinomycetes</taxon>
        <taxon>Micrococcales</taxon>
        <taxon>Micrococcaceae</taxon>
        <taxon>Tersicoccus</taxon>
    </lineage>
</organism>
<evidence type="ECO:0000313" key="3">
    <source>
        <dbReference type="Proteomes" id="UP000597761"/>
    </source>
</evidence>
<evidence type="ECO:0000259" key="1">
    <source>
        <dbReference type="Pfam" id="PF12728"/>
    </source>
</evidence>
<dbReference type="Pfam" id="PF12728">
    <property type="entry name" value="HTH_17"/>
    <property type="match status" value="1"/>
</dbReference>
<evidence type="ECO:0000313" key="2">
    <source>
        <dbReference type="EMBL" id="GGC87355.1"/>
    </source>
</evidence>
<keyword evidence="3" id="KW-1185">Reference proteome</keyword>
<dbReference type="RefSeq" id="WP_188667507.1">
    <property type="nucleotide sequence ID" value="NZ_BMJI01000005.1"/>
</dbReference>
<dbReference type="Proteomes" id="UP000597761">
    <property type="component" value="Unassembled WGS sequence"/>
</dbReference>
<feature type="domain" description="Helix-turn-helix" evidence="1">
    <location>
        <begin position="5"/>
        <end position="49"/>
    </location>
</feature>
<comment type="caution">
    <text evidence="2">The sequence shown here is derived from an EMBL/GenBank/DDBJ whole genome shotgun (WGS) entry which is preliminary data.</text>
</comment>
<dbReference type="InterPro" id="IPR041657">
    <property type="entry name" value="HTH_17"/>
</dbReference>
<protein>
    <recommendedName>
        <fullName evidence="1">Helix-turn-helix domain-containing protein</fullName>
    </recommendedName>
</protein>
<dbReference type="EMBL" id="BMJI01000005">
    <property type="protein sequence ID" value="GGC87355.1"/>
    <property type="molecule type" value="Genomic_DNA"/>
</dbReference>
<accession>A0ABQ1NYV7</accession>
<reference evidence="3" key="1">
    <citation type="journal article" date="2019" name="Int. J. Syst. Evol. Microbiol.">
        <title>The Global Catalogue of Microorganisms (GCM) 10K type strain sequencing project: providing services to taxonomists for standard genome sequencing and annotation.</title>
        <authorList>
            <consortium name="The Broad Institute Genomics Platform"/>
            <consortium name="The Broad Institute Genome Sequencing Center for Infectious Disease"/>
            <person name="Wu L."/>
            <person name="Ma J."/>
        </authorList>
    </citation>
    <scope>NUCLEOTIDE SEQUENCE [LARGE SCALE GENOMIC DNA]</scope>
    <source>
        <strain evidence="3">CGMCC 1.15480</strain>
    </source>
</reference>
<gene>
    <name evidence="2" type="ORF">GCM10011512_12870</name>
</gene>
<name>A0ABQ1NYV7_9MICC</name>
<proteinExistence type="predicted"/>